<dbReference type="PROSITE" id="PS50222">
    <property type="entry name" value="EF_HAND_2"/>
    <property type="match status" value="2"/>
</dbReference>
<evidence type="ECO:0000259" key="2">
    <source>
        <dbReference type="PROSITE" id="PS50222"/>
    </source>
</evidence>
<dbReference type="Pfam" id="PF13202">
    <property type="entry name" value="EF-hand_5"/>
    <property type="match status" value="2"/>
</dbReference>
<dbReference type="SUPFAM" id="SSF47473">
    <property type="entry name" value="EF-hand"/>
    <property type="match status" value="1"/>
</dbReference>
<keyword evidence="1" id="KW-0106">Calcium</keyword>
<evidence type="ECO:0000256" key="1">
    <source>
        <dbReference type="ARBA" id="ARBA00022837"/>
    </source>
</evidence>
<dbReference type="Proteomes" id="UP000192578">
    <property type="component" value="Unassembled WGS sequence"/>
</dbReference>
<evidence type="ECO:0000313" key="3">
    <source>
        <dbReference type="EMBL" id="OWA51035.1"/>
    </source>
</evidence>
<dbReference type="InterPro" id="IPR002048">
    <property type="entry name" value="EF_hand_dom"/>
</dbReference>
<accession>A0A9X6RKJ8</accession>
<dbReference type="PROSITE" id="PS00018">
    <property type="entry name" value="EF_HAND_1"/>
    <property type="match status" value="3"/>
</dbReference>
<dbReference type="OrthoDB" id="9974725at2759"/>
<proteinExistence type="predicted"/>
<dbReference type="InterPro" id="IPR011992">
    <property type="entry name" value="EF-hand-dom_pair"/>
</dbReference>
<sequence>MALSDFQTQKLLHLFRTFFDTDHNGTVEKSDFDMVGDKICKLRGWPVGSAEYVATHQRLAAVWDGISVHDIDHDGHISEAEWLKLWADAIAKKDKTDAWIRDYQEFMFKAQDISGDGTVDEEEFATLYACLGMPAQQCKEAFNKLTLGGNGIVTKDIFQQRFQEFIASDDKSAPGNYLFGCGKF</sequence>
<dbReference type="InterPro" id="IPR018247">
    <property type="entry name" value="EF_Hand_1_Ca_BS"/>
</dbReference>
<dbReference type="EMBL" id="MTYJ01000212">
    <property type="protein sequence ID" value="OWA51035.1"/>
    <property type="molecule type" value="Genomic_DNA"/>
</dbReference>
<feature type="domain" description="EF-hand" evidence="2">
    <location>
        <begin position="99"/>
        <end position="134"/>
    </location>
</feature>
<comment type="caution">
    <text evidence="3">The sequence shown here is derived from an EMBL/GenBank/DDBJ whole genome shotgun (WGS) entry which is preliminary data.</text>
</comment>
<dbReference type="Gene3D" id="1.10.238.10">
    <property type="entry name" value="EF-hand"/>
    <property type="match status" value="1"/>
</dbReference>
<feature type="domain" description="EF-hand" evidence="2">
    <location>
        <begin position="57"/>
        <end position="92"/>
    </location>
</feature>
<dbReference type="GO" id="GO:0005509">
    <property type="term" value="F:calcium ion binding"/>
    <property type="evidence" value="ECO:0007669"/>
    <property type="project" value="InterPro"/>
</dbReference>
<gene>
    <name evidence="3" type="ORF">BV898_15537</name>
</gene>
<organism evidence="3 4">
    <name type="scientific">Hypsibius exemplaris</name>
    <name type="common">Freshwater tardigrade</name>
    <dbReference type="NCBI Taxonomy" id="2072580"/>
    <lineage>
        <taxon>Eukaryota</taxon>
        <taxon>Metazoa</taxon>
        <taxon>Ecdysozoa</taxon>
        <taxon>Tardigrada</taxon>
        <taxon>Eutardigrada</taxon>
        <taxon>Parachela</taxon>
        <taxon>Hypsibioidea</taxon>
        <taxon>Hypsibiidae</taxon>
        <taxon>Hypsibius</taxon>
    </lineage>
</organism>
<evidence type="ECO:0000313" key="4">
    <source>
        <dbReference type="Proteomes" id="UP000192578"/>
    </source>
</evidence>
<reference evidence="4" key="1">
    <citation type="submission" date="2017-01" db="EMBL/GenBank/DDBJ databases">
        <title>Comparative genomics of anhydrobiosis in the tardigrade Hypsibius dujardini.</title>
        <authorList>
            <person name="Yoshida Y."/>
            <person name="Koutsovoulos G."/>
            <person name="Laetsch D."/>
            <person name="Stevens L."/>
            <person name="Kumar S."/>
            <person name="Horikawa D."/>
            <person name="Ishino K."/>
            <person name="Komine S."/>
            <person name="Tomita M."/>
            <person name="Blaxter M."/>
            <person name="Arakawa K."/>
        </authorList>
    </citation>
    <scope>NUCLEOTIDE SEQUENCE [LARGE SCALE GENOMIC DNA]</scope>
    <source>
        <strain evidence="4">Z151</strain>
    </source>
</reference>
<keyword evidence="4" id="KW-1185">Reference proteome</keyword>
<protein>
    <recommendedName>
        <fullName evidence="2">EF-hand domain-containing protein</fullName>
    </recommendedName>
</protein>
<name>A0A9X6RKJ8_HYPEX</name>
<dbReference type="AlphaFoldDB" id="A0A9X6RKJ8"/>